<evidence type="ECO:0000256" key="2">
    <source>
        <dbReference type="SAM" id="MobiDB-lite"/>
    </source>
</evidence>
<dbReference type="SMART" id="SM00028">
    <property type="entry name" value="TPR"/>
    <property type="match status" value="6"/>
</dbReference>
<dbReference type="Proteomes" id="UP000549052">
    <property type="component" value="Unassembled WGS sequence"/>
</dbReference>
<feature type="compositionally biased region" description="Basic and acidic residues" evidence="2">
    <location>
        <begin position="548"/>
        <end position="575"/>
    </location>
</feature>
<feature type="repeat" description="TPR" evidence="1">
    <location>
        <begin position="418"/>
        <end position="451"/>
    </location>
</feature>
<feature type="repeat" description="TPR" evidence="1">
    <location>
        <begin position="487"/>
        <end position="520"/>
    </location>
</feature>
<evidence type="ECO:0000313" key="3">
    <source>
        <dbReference type="EMBL" id="MBA8876941.1"/>
    </source>
</evidence>
<dbReference type="EMBL" id="JACGXN010000001">
    <property type="protein sequence ID" value="MBA8876941.1"/>
    <property type="molecule type" value="Genomic_DNA"/>
</dbReference>
<accession>A0A839EAN5</accession>
<dbReference type="Pfam" id="PF13414">
    <property type="entry name" value="TPR_11"/>
    <property type="match status" value="1"/>
</dbReference>
<feature type="repeat" description="TPR" evidence="1">
    <location>
        <begin position="380"/>
        <end position="413"/>
    </location>
</feature>
<feature type="compositionally biased region" description="Pro residues" evidence="2">
    <location>
        <begin position="584"/>
        <end position="606"/>
    </location>
</feature>
<dbReference type="AlphaFoldDB" id="A0A839EAN5"/>
<dbReference type="SUPFAM" id="SSF48452">
    <property type="entry name" value="TPR-like"/>
    <property type="match status" value="1"/>
</dbReference>
<proteinExistence type="predicted"/>
<comment type="caution">
    <text evidence="3">The sequence shown here is derived from an EMBL/GenBank/DDBJ whole genome shotgun (WGS) entry which is preliminary data.</text>
</comment>
<name>A0A839EAN5_9HYPH</name>
<dbReference type="RefSeq" id="WP_182547672.1">
    <property type="nucleotide sequence ID" value="NZ_JACGXN010000001.1"/>
</dbReference>
<sequence length="606" mass="66420">MQRSKLLGSVMGATLAALSIGIVPVTAATGKDPVMATGSLSGAFLSARTAERSNDFDSAISFYRQALAYDPKNQELRQSLLLVLLTDGQFKEALPIAEELKSVPEIERFSRLALGIDALNKKQYQKVDTLMMLSLQSDLDKMITGLISAWAKAGAGKPNEALAMISKLQGPDGFALFKIYNSALIADMAGQKDKAAAFYQSALEDRPSLAAAPDTYERLVEAYASFKVRNGDKAGAEGLIKDASEVLSGRMVLAEFGKQLSAAKTTRPLVQTPQQGAAEVLYTLATAINRSGAEAFSKLYLQMSLPLRPEHDATLFQIGDISAKLEQPEKAVEYFKRIPSDSAYSRDAEMQIAINLAILKRNDEAITHLNGLLNADPKDIRTYLAIGSIYAQDKNYAKAAETYDKAVAAIDNPERNDWMIFYQRGIAYERLKQWDKAEPNFTKALELYPDQPQVQNYLGYSWIDMNVKLEQGLDLIKKAVASRPQDGYIVDSLGWAYYRLGNYADAVIQLEQAVKLRPEDATINDHLGDAYWRAGRKLEATFQWAHARDSKPEPEDLVKIEEKLKNGLPDEKEPGVAKNGGEAPKPPVAPAPQPEPAPAPAPGNKG</sequence>
<organism evidence="3 4">
    <name type="scientific">Phyllobacterium myrsinacearum</name>
    <dbReference type="NCBI Taxonomy" id="28101"/>
    <lineage>
        <taxon>Bacteria</taxon>
        <taxon>Pseudomonadati</taxon>
        <taxon>Pseudomonadota</taxon>
        <taxon>Alphaproteobacteria</taxon>
        <taxon>Hyphomicrobiales</taxon>
        <taxon>Phyllobacteriaceae</taxon>
        <taxon>Phyllobacterium</taxon>
    </lineage>
</organism>
<keyword evidence="4" id="KW-1185">Reference proteome</keyword>
<dbReference type="Pfam" id="PF13424">
    <property type="entry name" value="TPR_12"/>
    <property type="match status" value="1"/>
</dbReference>
<dbReference type="PANTHER" id="PTHR12558:SF13">
    <property type="entry name" value="CELL DIVISION CYCLE PROTEIN 27 HOMOLOG"/>
    <property type="match status" value="1"/>
</dbReference>
<dbReference type="PANTHER" id="PTHR12558">
    <property type="entry name" value="CELL DIVISION CYCLE 16,23,27"/>
    <property type="match status" value="1"/>
</dbReference>
<dbReference type="InterPro" id="IPR011990">
    <property type="entry name" value="TPR-like_helical_dom_sf"/>
</dbReference>
<keyword evidence="1" id="KW-0802">TPR repeat</keyword>
<dbReference type="InterPro" id="IPR019734">
    <property type="entry name" value="TPR_rpt"/>
</dbReference>
<dbReference type="Pfam" id="PF13181">
    <property type="entry name" value="TPR_8"/>
    <property type="match status" value="1"/>
</dbReference>
<reference evidence="3 4" key="1">
    <citation type="submission" date="2020-07" db="EMBL/GenBank/DDBJ databases">
        <title>Genomic Encyclopedia of Type Strains, Phase IV (KMG-V): Genome sequencing to study the core and pangenomes of soil and plant-associated prokaryotes.</title>
        <authorList>
            <person name="Whitman W."/>
        </authorList>
    </citation>
    <scope>NUCLEOTIDE SEQUENCE [LARGE SCALE GENOMIC DNA]</scope>
    <source>
        <strain evidence="3 4">AN3</strain>
    </source>
</reference>
<dbReference type="Pfam" id="PF14559">
    <property type="entry name" value="TPR_19"/>
    <property type="match status" value="1"/>
</dbReference>
<dbReference type="PROSITE" id="PS50005">
    <property type="entry name" value="TPR"/>
    <property type="match status" value="4"/>
</dbReference>
<feature type="repeat" description="TPR" evidence="1">
    <location>
        <begin position="40"/>
        <end position="73"/>
    </location>
</feature>
<evidence type="ECO:0000313" key="4">
    <source>
        <dbReference type="Proteomes" id="UP000549052"/>
    </source>
</evidence>
<feature type="region of interest" description="Disordered" evidence="2">
    <location>
        <begin position="548"/>
        <end position="606"/>
    </location>
</feature>
<gene>
    <name evidence="3" type="ORF">FHW16_000623</name>
</gene>
<dbReference type="Gene3D" id="1.25.40.10">
    <property type="entry name" value="Tetratricopeptide repeat domain"/>
    <property type="match status" value="2"/>
</dbReference>
<evidence type="ECO:0000256" key="1">
    <source>
        <dbReference type="PROSITE-ProRule" id="PRU00339"/>
    </source>
</evidence>
<protein>
    <submittedName>
        <fullName evidence="3">Tetratricopeptide (TPR) repeat protein</fullName>
    </submittedName>
</protein>